<accession>A0A5N5QFA8</accession>
<dbReference type="InterPro" id="IPR000254">
    <property type="entry name" value="CBD"/>
</dbReference>
<dbReference type="GO" id="GO:0042545">
    <property type="term" value="P:cell wall modification"/>
    <property type="evidence" value="ECO:0007669"/>
    <property type="project" value="InterPro"/>
</dbReference>
<dbReference type="EMBL" id="SSOP01000170">
    <property type="protein sequence ID" value="KAB5590435.1"/>
    <property type="molecule type" value="Genomic_DNA"/>
</dbReference>
<dbReference type="Proteomes" id="UP000383932">
    <property type="component" value="Unassembled WGS sequence"/>
</dbReference>
<evidence type="ECO:0000256" key="2">
    <source>
        <dbReference type="ARBA" id="ARBA00008891"/>
    </source>
</evidence>
<protein>
    <recommendedName>
        <fullName evidence="3">pectinesterase</fullName>
        <ecNumber evidence="3">3.1.1.11</ecNumber>
    </recommendedName>
</protein>
<evidence type="ECO:0000256" key="1">
    <source>
        <dbReference type="ARBA" id="ARBA00005184"/>
    </source>
</evidence>
<name>A0A5N5QFA8_9AGAM</name>
<dbReference type="SUPFAM" id="SSF51126">
    <property type="entry name" value="Pectin lyase-like"/>
    <property type="match status" value="1"/>
</dbReference>
<evidence type="ECO:0000256" key="4">
    <source>
        <dbReference type="ARBA" id="ARBA00022729"/>
    </source>
</evidence>
<evidence type="ECO:0000256" key="5">
    <source>
        <dbReference type="ARBA" id="ARBA00022801"/>
    </source>
</evidence>
<evidence type="ECO:0000256" key="7">
    <source>
        <dbReference type="SAM" id="SignalP"/>
    </source>
</evidence>
<reference evidence="10 11" key="1">
    <citation type="journal article" date="2019" name="Fungal Biol. Biotechnol.">
        <title>Draft genome sequence of fastidious pathogen Ceratobasidium theobromae, which causes vascular-streak dieback in Theobroma cacao.</title>
        <authorList>
            <person name="Ali S.S."/>
            <person name="Asman A."/>
            <person name="Shao J."/>
            <person name="Firmansyah A.P."/>
            <person name="Susilo A.W."/>
            <person name="Rosmana A."/>
            <person name="McMahon P."/>
            <person name="Junaid M."/>
            <person name="Guest D."/>
            <person name="Kheng T.Y."/>
            <person name="Meinhardt L.W."/>
            <person name="Bailey B.A."/>
        </authorList>
    </citation>
    <scope>NUCLEOTIDE SEQUENCE [LARGE SCALE GENOMIC DNA]</scope>
    <source>
        <strain evidence="10 11">CT2</strain>
    </source>
</reference>
<feature type="signal peptide" evidence="7">
    <location>
        <begin position="1"/>
        <end position="18"/>
    </location>
</feature>
<keyword evidence="11" id="KW-1185">Reference proteome</keyword>
<dbReference type="GO" id="GO:0030248">
    <property type="term" value="F:cellulose binding"/>
    <property type="evidence" value="ECO:0007669"/>
    <property type="project" value="InterPro"/>
</dbReference>
<keyword evidence="4 7" id="KW-0732">Signal</keyword>
<dbReference type="InterPro" id="IPR012334">
    <property type="entry name" value="Pectin_lyas_fold"/>
</dbReference>
<evidence type="ECO:0000256" key="6">
    <source>
        <dbReference type="ARBA" id="ARBA00023085"/>
    </source>
</evidence>
<comment type="pathway">
    <text evidence="1">Glycan metabolism; pectin degradation; 2-dehydro-3-deoxy-D-gluconate from pectin: step 1/5.</text>
</comment>
<dbReference type="InterPro" id="IPR011050">
    <property type="entry name" value="Pectin_lyase_fold/virulence"/>
</dbReference>
<proteinExistence type="inferred from homology"/>
<dbReference type="AlphaFoldDB" id="A0A5N5QFA8"/>
<evidence type="ECO:0000313" key="10">
    <source>
        <dbReference type="EMBL" id="KAB5590435.1"/>
    </source>
</evidence>
<dbReference type="GO" id="GO:0030599">
    <property type="term" value="F:pectinesterase activity"/>
    <property type="evidence" value="ECO:0007669"/>
    <property type="project" value="UniProtKB-EC"/>
</dbReference>
<evidence type="ECO:0000256" key="3">
    <source>
        <dbReference type="ARBA" id="ARBA00013229"/>
    </source>
</evidence>
<dbReference type="Pfam" id="PF01095">
    <property type="entry name" value="Pectinesterase"/>
    <property type="match status" value="1"/>
</dbReference>
<comment type="similarity">
    <text evidence="2">Belongs to the pectinesterase family.</text>
</comment>
<dbReference type="InterPro" id="IPR000070">
    <property type="entry name" value="Pectinesterase_cat"/>
</dbReference>
<evidence type="ECO:0000259" key="8">
    <source>
        <dbReference type="Pfam" id="PF00734"/>
    </source>
</evidence>
<feature type="domain" description="CBM1" evidence="8">
    <location>
        <begin position="22"/>
        <end position="41"/>
    </location>
</feature>
<comment type="caution">
    <text evidence="10">The sequence shown here is derived from an EMBL/GenBank/DDBJ whole genome shotgun (WGS) entry which is preliminary data.</text>
</comment>
<gene>
    <name evidence="10" type="ORF">CTheo_6127</name>
</gene>
<feature type="domain" description="Pectinesterase catalytic" evidence="9">
    <location>
        <begin position="91"/>
        <end position="344"/>
    </location>
</feature>
<feature type="chain" id="PRO_5024271890" description="pectinesterase" evidence="7">
    <location>
        <begin position="19"/>
        <end position="367"/>
    </location>
</feature>
<dbReference type="Gene3D" id="2.160.20.10">
    <property type="entry name" value="Single-stranded right-handed beta-helix, Pectin lyase-like"/>
    <property type="match status" value="1"/>
</dbReference>
<dbReference type="PANTHER" id="PTHR31321:SF127">
    <property type="entry name" value="PECTINESTERASE"/>
    <property type="match status" value="1"/>
</dbReference>
<dbReference type="Pfam" id="PF00734">
    <property type="entry name" value="CBM_1"/>
    <property type="match status" value="1"/>
</dbReference>
<dbReference type="PANTHER" id="PTHR31321">
    <property type="entry name" value="ACYL-COA THIOESTER HYDROLASE YBHC-RELATED"/>
    <property type="match status" value="1"/>
</dbReference>
<keyword evidence="5" id="KW-0378">Hydrolase</keyword>
<dbReference type="SUPFAM" id="SSF57180">
    <property type="entry name" value="Cellulose-binding domain"/>
    <property type="match status" value="1"/>
</dbReference>
<sequence length="367" mass="38492">MKRFTFTGLLALVGIAEAAVSLYGQCGGSGWTGETTCVSGANSACDFRLAYIRMNNAHLVFVKSSASATTTTTASSATSSIPAGAITVGSGGKYSTIAAALADTSSNIYYIYAGTYNEQIYINRANVKIYGQTSSKLDYNSNTVTITNSLSAAVAGSNDLSGTVRVAATGVSLYNLNIANTYGKGAQAIALSVQAGTFGAYACKLTGYQDTLLANKPNFMDGAISMVLLILFVLGTQASIWITKSTIETLASGYITASGRDSDDSNYYVIDNSTIKGTGSCYLGRPWREYARVIFQNSNIGSNIVAAGWKAWSDATPNTAHVYYGEYNNSGAGAWQSGRVSFATKMTAGISISTVLGSTSWVDSEYM</sequence>
<evidence type="ECO:0000259" key="9">
    <source>
        <dbReference type="Pfam" id="PF01095"/>
    </source>
</evidence>
<keyword evidence="6" id="KW-0063">Aspartyl esterase</keyword>
<dbReference type="UniPathway" id="UPA00545">
    <property type="reaction ID" value="UER00823"/>
</dbReference>
<dbReference type="EC" id="3.1.1.11" evidence="3"/>
<dbReference type="GO" id="GO:0045490">
    <property type="term" value="P:pectin catabolic process"/>
    <property type="evidence" value="ECO:0007669"/>
    <property type="project" value="UniProtKB-UniPathway"/>
</dbReference>
<dbReference type="OrthoDB" id="2019149at2759"/>
<evidence type="ECO:0000313" key="11">
    <source>
        <dbReference type="Proteomes" id="UP000383932"/>
    </source>
</evidence>
<dbReference type="InterPro" id="IPR035971">
    <property type="entry name" value="CBD_sf"/>
</dbReference>
<organism evidence="10 11">
    <name type="scientific">Ceratobasidium theobromae</name>
    <dbReference type="NCBI Taxonomy" id="1582974"/>
    <lineage>
        <taxon>Eukaryota</taxon>
        <taxon>Fungi</taxon>
        <taxon>Dikarya</taxon>
        <taxon>Basidiomycota</taxon>
        <taxon>Agaricomycotina</taxon>
        <taxon>Agaricomycetes</taxon>
        <taxon>Cantharellales</taxon>
        <taxon>Ceratobasidiaceae</taxon>
        <taxon>Ceratobasidium</taxon>
    </lineage>
</organism>
<dbReference type="GO" id="GO:0005576">
    <property type="term" value="C:extracellular region"/>
    <property type="evidence" value="ECO:0007669"/>
    <property type="project" value="InterPro"/>
</dbReference>